<dbReference type="AlphaFoldDB" id="A0ABC9AV45"/>
<dbReference type="InterPro" id="IPR011333">
    <property type="entry name" value="SKP1/BTB/POZ_sf"/>
</dbReference>
<name>A0ABC9AV45_9POAL</name>
<dbReference type="Pfam" id="PF00651">
    <property type="entry name" value="BTB"/>
    <property type="match status" value="1"/>
</dbReference>
<comment type="pathway">
    <text evidence="1">Protein modification; protein ubiquitination.</text>
</comment>
<evidence type="ECO:0000313" key="4">
    <source>
        <dbReference type="EMBL" id="CAL4986663.1"/>
    </source>
</evidence>
<dbReference type="InterPro" id="IPR002083">
    <property type="entry name" value="MATH/TRAF_dom"/>
</dbReference>
<dbReference type="Gene3D" id="1.25.40.420">
    <property type="match status" value="1"/>
</dbReference>
<dbReference type="PANTHER" id="PTHR26379:SF483">
    <property type="entry name" value="OS11G0619800 PROTEIN"/>
    <property type="match status" value="1"/>
</dbReference>
<evidence type="ECO:0000313" key="5">
    <source>
        <dbReference type="Proteomes" id="UP001497457"/>
    </source>
</evidence>
<dbReference type="CDD" id="cd00121">
    <property type="entry name" value="MATH"/>
    <property type="match status" value="1"/>
</dbReference>
<dbReference type="Pfam" id="PF22486">
    <property type="entry name" value="MATH_2"/>
    <property type="match status" value="1"/>
</dbReference>
<evidence type="ECO:0000259" key="3">
    <source>
        <dbReference type="PROSITE" id="PS50144"/>
    </source>
</evidence>
<evidence type="ECO:0000256" key="1">
    <source>
        <dbReference type="ARBA" id="ARBA00004906"/>
    </source>
</evidence>
<sequence length="327" mass="35903">MSPFGSCCFSAVSSAGGGTPAVSTSVVVVETVTGSHVMKIDGYSRTKGIGSGNFFRSDIFNVGGHSWCIQYYPDGATPEAADWISLYIELNHTDALDVKAQFKFSLHKIGKPVSSLAKHSQILTFGGDNKMPWGFQNFIERKIFEKSSYLKDDCFSVRCDVTVTKEIRTEASTKFVTVPPSDIHRHLSHLLSSEEDADVTFEVDGDTFRARVFKALLHFIYTDSLPQIDKDDTVVMAQHLLVAADRYGMERLKLVCEDILCTYINISTAATTLVLAEQHGCNGLKEACFKFLGKSSNFKAVIVTAGFQHLTSSCPSVLRELLAKAVP</sequence>
<accession>A0ABC9AV45</accession>
<evidence type="ECO:0000256" key="2">
    <source>
        <dbReference type="ARBA" id="ARBA00010846"/>
    </source>
</evidence>
<dbReference type="InterPro" id="IPR045005">
    <property type="entry name" value="BPM1-6"/>
</dbReference>
<dbReference type="Gene3D" id="2.60.210.10">
    <property type="entry name" value="Apoptosis, Tumor Necrosis Factor Receptor Associated Protein 2, Chain A"/>
    <property type="match status" value="1"/>
</dbReference>
<dbReference type="InterPro" id="IPR000210">
    <property type="entry name" value="BTB/POZ_dom"/>
</dbReference>
<dbReference type="PANTHER" id="PTHR26379">
    <property type="entry name" value="BTB/POZ AND MATH DOMAIN-CONTAINING PROTEIN 1"/>
    <property type="match status" value="1"/>
</dbReference>
<comment type="similarity">
    <text evidence="2">Belongs to the Tdpoz family.</text>
</comment>
<organism evidence="4 5">
    <name type="scientific">Urochloa decumbens</name>
    <dbReference type="NCBI Taxonomy" id="240449"/>
    <lineage>
        <taxon>Eukaryota</taxon>
        <taxon>Viridiplantae</taxon>
        <taxon>Streptophyta</taxon>
        <taxon>Embryophyta</taxon>
        <taxon>Tracheophyta</taxon>
        <taxon>Spermatophyta</taxon>
        <taxon>Magnoliopsida</taxon>
        <taxon>Liliopsida</taxon>
        <taxon>Poales</taxon>
        <taxon>Poaceae</taxon>
        <taxon>PACMAD clade</taxon>
        <taxon>Panicoideae</taxon>
        <taxon>Panicodae</taxon>
        <taxon>Paniceae</taxon>
        <taxon>Melinidinae</taxon>
        <taxon>Urochloa</taxon>
    </lineage>
</organism>
<protein>
    <recommendedName>
        <fullName evidence="3">MATH domain-containing protein</fullName>
    </recommendedName>
</protein>
<dbReference type="SUPFAM" id="SSF54695">
    <property type="entry name" value="POZ domain"/>
    <property type="match status" value="1"/>
</dbReference>
<proteinExistence type="inferred from homology"/>
<dbReference type="Proteomes" id="UP001497457">
    <property type="component" value="Chromosome 23rd"/>
</dbReference>
<dbReference type="InterPro" id="IPR056423">
    <property type="entry name" value="BACK_BPM_SPOP"/>
</dbReference>
<dbReference type="Gene3D" id="3.30.710.10">
    <property type="entry name" value="Potassium Channel Kv1.1, Chain A"/>
    <property type="match status" value="2"/>
</dbReference>
<feature type="domain" description="MATH" evidence="3">
    <location>
        <begin position="33"/>
        <end position="161"/>
    </location>
</feature>
<keyword evidence="5" id="KW-1185">Reference proteome</keyword>
<reference evidence="4" key="1">
    <citation type="submission" date="2024-10" db="EMBL/GenBank/DDBJ databases">
        <authorList>
            <person name="Ryan C."/>
        </authorList>
    </citation>
    <scope>NUCLEOTIDE SEQUENCE [LARGE SCALE GENOMIC DNA]</scope>
</reference>
<dbReference type="InterPro" id="IPR008974">
    <property type="entry name" value="TRAF-like"/>
</dbReference>
<gene>
    <name evidence="4" type="ORF">URODEC1_LOCUS58479</name>
</gene>
<dbReference type="Pfam" id="PF24570">
    <property type="entry name" value="BACK_BPM_SPOP"/>
    <property type="match status" value="1"/>
</dbReference>
<dbReference type="PROSITE" id="PS50144">
    <property type="entry name" value="MATH"/>
    <property type="match status" value="1"/>
</dbReference>
<dbReference type="EMBL" id="OZ075133">
    <property type="protein sequence ID" value="CAL4986663.1"/>
    <property type="molecule type" value="Genomic_DNA"/>
</dbReference>
<dbReference type="SUPFAM" id="SSF49599">
    <property type="entry name" value="TRAF domain-like"/>
    <property type="match status" value="1"/>
</dbReference>